<dbReference type="AlphaFoldDB" id="A0A1B0BSD0"/>
<reference evidence="2" key="1">
    <citation type="submission" date="2015-01" db="EMBL/GenBank/DDBJ databases">
        <authorList>
            <person name="Aksoy S."/>
            <person name="Warren W."/>
            <person name="Wilson R.K."/>
        </authorList>
    </citation>
    <scope>NUCLEOTIDE SEQUENCE [LARGE SCALE GENOMIC DNA]</scope>
    <source>
        <strain evidence="2">IAEA</strain>
    </source>
</reference>
<proteinExistence type="predicted"/>
<protein>
    <submittedName>
        <fullName evidence="1">Uncharacterized protein</fullName>
    </submittedName>
</protein>
<evidence type="ECO:0000313" key="1">
    <source>
        <dbReference type="EnsemblMetazoa" id="GPPI039128-PA"/>
    </source>
</evidence>
<dbReference type="VEuPathDB" id="VectorBase:GPPI039128"/>
<dbReference type="Proteomes" id="UP000092460">
    <property type="component" value="Unassembled WGS sequence"/>
</dbReference>
<dbReference type="EMBL" id="JXJN01019666">
    <property type="status" value="NOT_ANNOTATED_CDS"/>
    <property type="molecule type" value="Genomic_DNA"/>
</dbReference>
<reference evidence="1" key="2">
    <citation type="submission" date="2020-05" db="UniProtKB">
        <authorList>
            <consortium name="EnsemblMetazoa"/>
        </authorList>
    </citation>
    <scope>IDENTIFICATION</scope>
    <source>
        <strain evidence="1">IAEA</strain>
    </source>
</reference>
<dbReference type="EnsemblMetazoa" id="GPPI039128-RA">
    <property type="protein sequence ID" value="GPPI039128-PA"/>
    <property type="gene ID" value="GPPI039128"/>
</dbReference>
<organism evidence="1 2">
    <name type="scientific">Glossina palpalis gambiensis</name>
    <dbReference type="NCBI Taxonomy" id="67801"/>
    <lineage>
        <taxon>Eukaryota</taxon>
        <taxon>Metazoa</taxon>
        <taxon>Ecdysozoa</taxon>
        <taxon>Arthropoda</taxon>
        <taxon>Hexapoda</taxon>
        <taxon>Insecta</taxon>
        <taxon>Pterygota</taxon>
        <taxon>Neoptera</taxon>
        <taxon>Endopterygota</taxon>
        <taxon>Diptera</taxon>
        <taxon>Brachycera</taxon>
        <taxon>Muscomorpha</taxon>
        <taxon>Hippoboscoidea</taxon>
        <taxon>Glossinidae</taxon>
        <taxon>Glossina</taxon>
    </lineage>
</organism>
<accession>A0A1B0BSD0</accession>
<keyword evidence="2" id="KW-1185">Reference proteome</keyword>
<sequence length="159" mass="18229">MLCAINERYIFYEKQVMLVKKQVQIASDFQQVVLLLSFVIVNYQLILADKADKVMHFIIICLITISMEIVTDKETNCQRTAGKCAAMTVMRCYLETTKEINSRDKYDINGKINSPSSLSWKFCYQNLSRFDSANFGYPPLGAPAFCCYLMAPDRKEFVG</sequence>
<evidence type="ECO:0000313" key="2">
    <source>
        <dbReference type="Proteomes" id="UP000092460"/>
    </source>
</evidence>
<name>A0A1B0BSD0_9MUSC</name>